<evidence type="ECO:0000313" key="3">
    <source>
        <dbReference type="Proteomes" id="UP001279734"/>
    </source>
</evidence>
<feature type="compositionally biased region" description="Low complexity" evidence="1">
    <location>
        <begin position="194"/>
        <end position="215"/>
    </location>
</feature>
<reference evidence="2" key="1">
    <citation type="submission" date="2023-05" db="EMBL/GenBank/DDBJ databases">
        <title>Nepenthes gracilis genome sequencing.</title>
        <authorList>
            <person name="Fukushima K."/>
        </authorList>
    </citation>
    <scope>NUCLEOTIDE SEQUENCE</scope>
    <source>
        <strain evidence="2">SING2019-196</strain>
    </source>
</reference>
<proteinExistence type="predicted"/>
<evidence type="ECO:0000313" key="2">
    <source>
        <dbReference type="EMBL" id="GMH27199.1"/>
    </source>
</evidence>
<name>A0AAD3TE15_NEPGR</name>
<feature type="region of interest" description="Disordered" evidence="1">
    <location>
        <begin position="1"/>
        <end position="26"/>
    </location>
</feature>
<dbReference type="EMBL" id="BSYO01000032">
    <property type="protein sequence ID" value="GMH27199.1"/>
    <property type="molecule type" value="Genomic_DNA"/>
</dbReference>
<sequence length="260" mass="28629">MAIEFCPNNSSRGMSPRISFSQDFNQTDGVPIEPHKPQLLLDSPEFDFCVRRSYDDHESSLADEIFSNGVILPAQIKKKPLPTKHIAKSDSRSSSSSTTRPLLPPPLPRPAPSKDEYSSSLDVEDKQQQQNSKSFWGFKRSRSLNCGSIYSRKLCPLPLLSRSKSTGTASNSKRSLFSKDDRLPHCNFQNAQKNSNPSSLKISQSSSPSSFSHQKPPLKKNYGSMGNNGVAINPFLNVASANPFGFGSIFSAGKDKSKKK</sequence>
<comment type="caution">
    <text evidence="2">The sequence shown here is derived from an EMBL/GenBank/DDBJ whole genome shotgun (WGS) entry which is preliminary data.</text>
</comment>
<feature type="compositionally biased region" description="Low complexity" evidence="1">
    <location>
        <begin position="92"/>
        <end position="101"/>
    </location>
</feature>
<organism evidence="2 3">
    <name type="scientific">Nepenthes gracilis</name>
    <name type="common">Slender pitcher plant</name>
    <dbReference type="NCBI Taxonomy" id="150966"/>
    <lineage>
        <taxon>Eukaryota</taxon>
        <taxon>Viridiplantae</taxon>
        <taxon>Streptophyta</taxon>
        <taxon>Embryophyta</taxon>
        <taxon>Tracheophyta</taxon>
        <taxon>Spermatophyta</taxon>
        <taxon>Magnoliopsida</taxon>
        <taxon>eudicotyledons</taxon>
        <taxon>Gunneridae</taxon>
        <taxon>Pentapetalae</taxon>
        <taxon>Caryophyllales</taxon>
        <taxon>Nepenthaceae</taxon>
        <taxon>Nepenthes</taxon>
    </lineage>
</organism>
<feature type="region of interest" description="Disordered" evidence="1">
    <location>
        <begin position="161"/>
        <end position="224"/>
    </location>
</feature>
<protein>
    <submittedName>
        <fullName evidence="2">Uncharacterized protein</fullName>
    </submittedName>
</protein>
<feature type="compositionally biased region" description="Basic and acidic residues" evidence="1">
    <location>
        <begin position="112"/>
        <end position="127"/>
    </location>
</feature>
<accession>A0AAD3TE15</accession>
<feature type="region of interest" description="Disordered" evidence="1">
    <location>
        <begin position="81"/>
        <end position="134"/>
    </location>
</feature>
<dbReference type="Proteomes" id="UP001279734">
    <property type="component" value="Unassembled WGS sequence"/>
</dbReference>
<dbReference type="PANTHER" id="PTHR36757">
    <property type="entry name" value="BNAANNG22500D PROTEIN"/>
    <property type="match status" value="1"/>
</dbReference>
<feature type="compositionally biased region" description="Polar residues" evidence="1">
    <location>
        <begin position="162"/>
        <end position="175"/>
    </location>
</feature>
<evidence type="ECO:0000256" key="1">
    <source>
        <dbReference type="SAM" id="MobiDB-lite"/>
    </source>
</evidence>
<feature type="compositionally biased region" description="Pro residues" evidence="1">
    <location>
        <begin position="102"/>
        <end position="111"/>
    </location>
</feature>
<gene>
    <name evidence="2" type="ORF">Nepgr_029042</name>
</gene>
<keyword evidence="3" id="KW-1185">Reference proteome</keyword>
<feature type="compositionally biased region" description="Polar residues" evidence="1">
    <location>
        <begin position="7"/>
        <end position="26"/>
    </location>
</feature>
<dbReference type="PANTHER" id="PTHR36757:SF1">
    <property type="entry name" value="GENOME ASSEMBLY, CHROMOSOME: A04"/>
    <property type="match status" value="1"/>
</dbReference>
<dbReference type="AlphaFoldDB" id="A0AAD3TE15"/>